<dbReference type="PROSITE" id="PS00108">
    <property type="entry name" value="PROTEIN_KINASE_ST"/>
    <property type="match status" value="1"/>
</dbReference>
<dbReference type="SMART" id="SM00220">
    <property type="entry name" value="S_TKc"/>
    <property type="match status" value="1"/>
</dbReference>
<dbReference type="SUPFAM" id="SSF56112">
    <property type="entry name" value="Protein kinase-like (PK-like)"/>
    <property type="match status" value="1"/>
</dbReference>
<evidence type="ECO:0000256" key="15">
    <source>
        <dbReference type="ARBA" id="ARBA00023136"/>
    </source>
</evidence>
<dbReference type="EMBL" id="JAXIOK010000022">
    <property type="protein sequence ID" value="KAK4745005.1"/>
    <property type="molecule type" value="Genomic_DNA"/>
</dbReference>
<feature type="transmembrane region" description="Helical" evidence="19">
    <location>
        <begin position="687"/>
        <end position="710"/>
    </location>
</feature>
<reference evidence="21 22" key="1">
    <citation type="journal article" date="2023" name="Hortic Res">
        <title>Pangenome of water caltrop reveals structural variations and asymmetric subgenome divergence after allopolyploidization.</title>
        <authorList>
            <person name="Zhang X."/>
            <person name="Chen Y."/>
            <person name="Wang L."/>
            <person name="Yuan Y."/>
            <person name="Fang M."/>
            <person name="Shi L."/>
            <person name="Lu R."/>
            <person name="Comes H.P."/>
            <person name="Ma Y."/>
            <person name="Chen Y."/>
            <person name="Huang G."/>
            <person name="Zhou Y."/>
            <person name="Zheng Z."/>
            <person name="Qiu Y."/>
        </authorList>
    </citation>
    <scope>NUCLEOTIDE SEQUENCE [LARGE SCALE GENOMIC DNA]</scope>
    <source>
        <tissue evidence="21">Roots</tissue>
    </source>
</reference>
<dbReference type="Pfam" id="PF13855">
    <property type="entry name" value="LRR_8"/>
    <property type="match status" value="2"/>
</dbReference>
<comment type="caution">
    <text evidence="21">The sequence shown here is derived from an EMBL/GenBank/DDBJ whole genome shotgun (WGS) entry which is preliminary data.</text>
</comment>
<dbReference type="InterPro" id="IPR003591">
    <property type="entry name" value="Leu-rich_rpt_typical-subtyp"/>
</dbReference>
<evidence type="ECO:0000256" key="9">
    <source>
        <dbReference type="ARBA" id="ARBA00022729"/>
    </source>
</evidence>
<keyword evidence="14 19" id="KW-1133">Transmembrane helix</keyword>
<keyword evidence="13 17" id="KW-0067">ATP-binding</keyword>
<feature type="binding site" evidence="17">
    <location>
        <position position="770"/>
    </location>
    <ligand>
        <name>ATP</name>
        <dbReference type="ChEBI" id="CHEBI:30616"/>
    </ligand>
</feature>
<dbReference type="FunFam" id="3.80.10.10:FF:000288">
    <property type="entry name" value="LRR receptor-like serine/threonine-protein kinase EFR"/>
    <property type="match status" value="1"/>
</dbReference>
<dbReference type="InterPro" id="IPR032675">
    <property type="entry name" value="LRR_dom_sf"/>
</dbReference>
<sequence>MSLKKQTSVLGTRHKDHTTSKKKQEKKKKVSLLALAALMDLRQWFLLCITCTITTALFSCTAVSRAEVTRRNETDRLTLLEVKSNTVDPLGILSSWNSTVHFCHWHGVTCGRRHQRVIILELQSLQLSGTISPHIGNLSFLRELNLRNNSFISAIPPEVGLLSRLQVLRLNNNSLTGPIPQAITRCSNLTSLLLAQNMIEGNVPADIGSLSRLQKLDLRGNSLTGTIPPSVGNLSSLEYFMVSRNSLGGAIPNTLGNLRNLRQLALGENTFVGTVPSSIFNITSLELLDMGISQLKGSLPWDLGVTLPNLYFLSVAYNQFTGPIPRSVSNMSSLSFFIMAANGFTGGVPSLAEVRGLSLFHIAVNHLGSGEADDLNFLCSLSNSASLQKVDASQNNFGGAIPECIGNLSKTLNAFSLSDNALSGSLSSSISNLINLEFLSIMGNNISGAIPPEIGDLINTKQLHLGYCQFIGEIPDALGNLTTMTHLSLRENNLRGTIPPSPGKCNSLILLDLGSNKLYGAIPPEITRLSSLSIYADFSMNNLTGELPMEIGNLKNLGELDLFGNKLSGEIPASLGSCISLEKLYMQDNSFSGSIPSTLSSLRGIQAMNFSNNRLSGQVPQFLQDLPLVSLDLAFNDFEGALPMQGVFTNVTATSVVGNAKLCGGLPPFQLPECKIERSNTSSRVKLIVSFTVSGILVLVLVMSLVYVLWRRKERKTLTLSSSDGHLTVSYQSLLKATDGFSSTNLIGTGSFGSVYKGALDLSEKVVAIKVLNLAQYGASKSFMAECQALRNIRHRNLVKVLTACSGFDYQGNDFKALIYEFMANGSIDEWLHPRASGGAESAPSSRKLNLLQRVNIARDVACAFDYLHHQSEIPIVHCDLKPSNVLLDDEMNGHVGDFGLARFLPAATHEFLREQTSSVGVRIYRLYSS</sequence>
<dbReference type="GO" id="GO:0005886">
    <property type="term" value="C:plasma membrane"/>
    <property type="evidence" value="ECO:0007669"/>
    <property type="project" value="UniProtKB-SubCell"/>
</dbReference>
<dbReference type="InterPro" id="IPR011009">
    <property type="entry name" value="Kinase-like_dom_sf"/>
</dbReference>
<evidence type="ECO:0000256" key="3">
    <source>
        <dbReference type="ARBA" id="ARBA00012513"/>
    </source>
</evidence>
<dbReference type="Pfam" id="PF00560">
    <property type="entry name" value="LRR_1"/>
    <property type="match status" value="6"/>
</dbReference>
<comment type="subcellular location">
    <subcellularLocation>
        <location evidence="1">Cell membrane</location>
        <topology evidence="1">Single-pass membrane protein</topology>
    </subcellularLocation>
</comment>
<keyword evidence="7" id="KW-0808">Transferase</keyword>
<dbReference type="FunFam" id="3.30.200.20:FF:000432">
    <property type="entry name" value="LRR receptor-like serine/threonine-protein kinase EFR"/>
    <property type="match status" value="1"/>
</dbReference>
<proteinExistence type="inferred from homology"/>
<dbReference type="SMART" id="SM00369">
    <property type="entry name" value="LRR_TYP"/>
    <property type="match status" value="6"/>
</dbReference>
<dbReference type="AlphaFoldDB" id="A0AAN7GKX0"/>
<evidence type="ECO:0000256" key="1">
    <source>
        <dbReference type="ARBA" id="ARBA00004162"/>
    </source>
</evidence>
<evidence type="ECO:0000313" key="22">
    <source>
        <dbReference type="Proteomes" id="UP001345219"/>
    </source>
</evidence>
<evidence type="ECO:0000259" key="20">
    <source>
        <dbReference type="PROSITE" id="PS50011"/>
    </source>
</evidence>
<dbReference type="GO" id="GO:0005524">
    <property type="term" value="F:ATP binding"/>
    <property type="evidence" value="ECO:0007669"/>
    <property type="project" value="UniProtKB-UniRule"/>
</dbReference>
<evidence type="ECO:0000256" key="19">
    <source>
        <dbReference type="SAM" id="Phobius"/>
    </source>
</evidence>
<evidence type="ECO:0000313" key="21">
    <source>
        <dbReference type="EMBL" id="KAK4745005.1"/>
    </source>
</evidence>
<keyword evidence="15 19" id="KW-0472">Membrane</keyword>
<keyword evidence="6" id="KW-0433">Leucine-rich repeat</keyword>
<evidence type="ECO:0000256" key="17">
    <source>
        <dbReference type="PROSITE-ProRule" id="PRU10141"/>
    </source>
</evidence>
<feature type="compositionally biased region" description="Basic residues" evidence="18">
    <location>
        <begin position="12"/>
        <end position="24"/>
    </location>
</feature>
<evidence type="ECO:0000256" key="18">
    <source>
        <dbReference type="SAM" id="MobiDB-lite"/>
    </source>
</evidence>
<dbReference type="GO" id="GO:0004674">
    <property type="term" value="F:protein serine/threonine kinase activity"/>
    <property type="evidence" value="ECO:0007669"/>
    <property type="project" value="UniProtKB-KW"/>
</dbReference>
<dbReference type="EC" id="2.7.11.1" evidence="3"/>
<evidence type="ECO:0000256" key="14">
    <source>
        <dbReference type="ARBA" id="ARBA00022989"/>
    </source>
</evidence>
<dbReference type="InterPro" id="IPR013210">
    <property type="entry name" value="LRR_N_plant-typ"/>
</dbReference>
<keyword evidence="4" id="KW-1003">Cell membrane</keyword>
<accession>A0AAN7GKX0</accession>
<keyword evidence="10" id="KW-0677">Repeat</keyword>
<comment type="similarity">
    <text evidence="2">Belongs to the protein kinase superfamily. Ser/Thr protein kinase family.</text>
</comment>
<evidence type="ECO:0000256" key="2">
    <source>
        <dbReference type="ARBA" id="ARBA00008684"/>
    </source>
</evidence>
<organism evidence="21 22">
    <name type="scientific">Trapa incisa</name>
    <dbReference type="NCBI Taxonomy" id="236973"/>
    <lineage>
        <taxon>Eukaryota</taxon>
        <taxon>Viridiplantae</taxon>
        <taxon>Streptophyta</taxon>
        <taxon>Embryophyta</taxon>
        <taxon>Tracheophyta</taxon>
        <taxon>Spermatophyta</taxon>
        <taxon>Magnoliopsida</taxon>
        <taxon>eudicotyledons</taxon>
        <taxon>Gunneridae</taxon>
        <taxon>Pentapetalae</taxon>
        <taxon>rosids</taxon>
        <taxon>malvids</taxon>
        <taxon>Myrtales</taxon>
        <taxon>Lythraceae</taxon>
        <taxon>Trapa</taxon>
    </lineage>
</organism>
<dbReference type="Pfam" id="PF00069">
    <property type="entry name" value="Pkinase"/>
    <property type="match status" value="1"/>
</dbReference>
<evidence type="ECO:0000256" key="8">
    <source>
        <dbReference type="ARBA" id="ARBA00022692"/>
    </source>
</evidence>
<dbReference type="Gene3D" id="1.10.510.10">
    <property type="entry name" value="Transferase(Phosphotransferase) domain 1"/>
    <property type="match status" value="1"/>
</dbReference>
<dbReference type="PROSITE" id="PS50011">
    <property type="entry name" value="PROTEIN_KINASE_DOM"/>
    <property type="match status" value="1"/>
</dbReference>
<dbReference type="PANTHER" id="PTHR27008:SF610">
    <property type="entry name" value="SERINE-THREONINE_TYROSINE-PROTEIN KINASE CATALYTIC DOMAIN-CONTAINING PROTEIN"/>
    <property type="match status" value="1"/>
</dbReference>
<dbReference type="Gene3D" id="3.80.10.10">
    <property type="entry name" value="Ribonuclease Inhibitor"/>
    <property type="match status" value="3"/>
</dbReference>
<keyword evidence="11 17" id="KW-0547">Nucleotide-binding</keyword>
<evidence type="ECO:0000256" key="6">
    <source>
        <dbReference type="ARBA" id="ARBA00022614"/>
    </source>
</evidence>
<keyword evidence="16" id="KW-0325">Glycoprotein</keyword>
<keyword evidence="12" id="KW-0418">Kinase</keyword>
<dbReference type="PANTHER" id="PTHR27008">
    <property type="entry name" value="OS04G0122200 PROTEIN"/>
    <property type="match status" value="1"/>
</dbReference>
<dbReference type="Proteomes" id="UP001345219">
    <property type="component" value="Chromosome 9"/>
</dbReference>
<dbReference type="Pfam" id="PF08263">
    <property type="entry name" value="LRRNT_2"/>
    <property type="match status" value="1"/>
</dbReference>
<keyword evidence="8 19" id="KW-0812">Transmembrane</keyword>
<dbReference type="InterPro" id="IPR001611">
    <property type="entry name" value="Leu-rich_rpt"/>
</dbReference>
<dbReference type="FunFam" id="3.80.10.10:FF:000095">
    <property type="entry name" value="LRR receptor-like serine/threonine-protein kinase GSO1"/>
    <property type="match status" value="1"/>
</dbReference>
<gene>
    <name evidence="21" type="ORF">SAY87_011317</name>
</gene>
<protein>
    <recommendedName>
        <fullName evidence="3">non-specific serine/threonine protein kinase</fullName>
        <ecNumber evidence="3">2.7.11.1</ecNumber>
    </recommendedName>
</protein>
<evidence type="ECO:0000256" key="16">
    <source>
        <dbReference type="ARBA" id="ARBA00023180"/>
    </source>
</evidence>
<evidence type="ECO:0000256" key="7">
    <source>
        <dbReference type="ARBA" id="ARBA00022679"/>
    </source>
</evidence>
<dbReference type="InterPro" id="IPR008271">
    <property type="entry name" value="Ser/Thr_kinase_AS"/>
</dbReference>
<keyword evidence="5" id="KW-0723">Serine/threonine-protein kinase</keyword>
<dbReference type="InterPro" id="IPR000719">
    <property type="entry name" value="Prot_kinase_dom"/>
</dbReference>
<dbReference type="PROSITE" id="PS00107">
    <property type="entry name" value="PROTEIN_KINASE_ATP"/>
    <property type="match status" value="1"/>
</dbReference>
<evidence type="ECO:0000256" key="10">
    <source>
        <dbReference type="ARBA" id="ARBA00022737"/>
    </source>
</evidence>
<dbReference type="InterPro" id="IPR017441">
    <property type="entry name" value="Protein_kinase_ATP_BS"/>
</dbReference>
<dbReference type="Gene3D" id="3.30.200.20">
    <property type="entry name" value="Phosphorylase Kinase, domain 1"/>
    <property type="match status" value="1"/>
</dbReference>
<evidence type="ECO:0000256" key="4">
    <source>
        <dbReference type="ARBA" id="ARBA00022475"/>
    </source>
</evidence>
<feature type="region of interest" description="Disordered" evidence="18">
    <location>
        <begin position="1"/>
        <end position="24"/>
    </location>
</feature>
<feature type="compositionally biased region" description="Polar residues" evidence="18">
    <location>
        <begin position="1"/>
        <end position="10"/>
    </location>
</feature>
<dbReference type="SUPFAM" id="SSF52058">
    <property type="entry name" value="L domain-like"/>
    <property type="match status" value="2"/>
</dbReference>
<evidence type="ECO:0000256" key="5">
    <source>
        <dbReference type="ARBA" id="ARBA00022527"/>
    </source>
</evidence>
<name>A0AAN7GKX0_9MYRT</name>
<keyword evidence="9" id="KW-0732">Signal</keyword>
<dbReference type="InterPro" id="IPR051809">
    <property type="entry name" value="Plant_receptor-like_S/T_kinase"/>
</dbReference>
<evidence type="ECO:0000256" key="12">
    <source>
        <dbReference type="ARBA" id="ARBA00022777"/>
    </source>
</evidence>
<keyword evidence="22" id="KW-1185">Reference proteome</keyword>
<feature type="domain" description="Protein kinase" evidence="20">
    <location>
        <begin position="741"/>
        <end position="930"/>
    </location>
</feature>
<evidence type="ECO:0000256" key="13">
    <source>
        <dbReference type="ARBA" id="ARBA00022840"/>
    </source>
</evidence>
<evidence type="ECO:0000256" key="11">
    <source>
        <dbReference type="ARBA" id="ARBA00022741"/>
    </source>
</evidence>